<sequence length="326" mass="35994">MATLKQPKLALTWAGQDVSEDLSAFVEEFTFTDSIEGGRDEITLRLNNKDGRFNNEWFPDYGDLIEPVIISDSGRWALGKYAIDKVAPRFNPSVFVVSALAQEINRDALEKVQSRAFANTSLHAVVGTLAGETGLNPNVDGQDQNLKRLDMRQESAHQLLQRLSKQYGYYYAIKGDLLLFLSKPPVTDVAIDIKQDPRLKAASFEINPRKAYAKATIQFYDTQQKKLITHTETADGIPGDKTLKLYDIANDISDAQHKCLTQLKAQNKAAGGTGTVTLTGSTIDAGSTIKLNNAGKLPENWLAEKVTTTLNSTTGWTTRINLKVKE</sequence>
<keyword evidence="2" id="KW-1185">Reference proteome</keyword>
<comment type="caution">
    <text evidence="1">The sequence shown here is derived from an EMBL/GenBank/DDBJ whole genome shotgun (WGS) entry which is preliminary data.</text>
</comment>
<organism evidence="1 2">
    <name type="scientific">Pseudoalteromonas caenipelagi</name>
    <dbReference type="NCBI Taxonomy" id="2726988"/>
    <lineage>
        <taxon>Bacteria</taxon>
        <taxon>Pseudomonadati</taxon>
        <taxon>Pseudomonadota</taxon>
        <taxon>Gammaproteobacteria</taxon>
        <taxon>Alteromonadales</taxon>
        <taxon>Pseudoalteromonadaceae</taxon>
        <taxon>Pseudoalteromonas</taxon>
    </lineage>
</organism>
<dbReference type="EMBL" id="JABBPG010000002">
    <property type="protein sequence ID" value="NOU49967.1"/>
    <property type="molecule type" value="Genomic_DNA"/>
</dbReference>
<proteinExistence type="predicted"/>
<gene>
    <name evidence="1" type="ORF">HG263_05380</name>
</gene>
<evidence type="ECO:0000313" key="2">
    <source>
        <dbReference type="Proteomes" id="UP000586305"/>
    </source>
</evidence>
<reference evidence="1 2" key="1">
    <citation type="submission" date="2020-04" db="EMBL/GenBank/DDBJ databases">
        <title>Pseudoalteromonas caenipelagi sp. nov., isolated from a tidal flat.</title>
        <authorList>
            <person name="Park S."/>
            <person name="Yoon J.-H."/>
        </authorList>
    </citation>
    <scope>NUCLEOTIDE SEQUENCE [LARGE SCALE GENOMIC DNA]</scope>
    <source>
        <strain evidence="1 2">JBTF-M23</strain>
    </source>
</reference>
<name>A0A849VE12_9GAMM</name>
<dbReference type="Proteomes" id="UP000586305">
    <property type="component" value="Unassembled WGS sequence"/>
</dbReference>
<accession>A0A849VE12</accession>
<dbReference type="AlphaFoldDB" id="A0A849VE12"/>
<protein>
    <recommendedName>
        <fullName evidence="3">Phage protein D</fullName>
    </recommendedName>
</protein>
<evidence type="ECO:0008006" key="3">
    <source>
        <dbReference type="Google" id="ProtNLM"/>
    </source>
</evidence>
<dbReference type="SUPFAM" id="SSF69279">
    <property type="entry name" value="Phage tail proteins"/>
    <property type="match status" value="1"/>
</dbReference>
<evidence type="ECO:0000313" key="1">
    <source>
        <dbReference type="EMBL" id="NOU49967.1"/>
    </source>
</evidence>
<dbReference type="RefSeq" id="WP_171625049.1">
    <property type="nucleotide sequence ID" value="NZ_JABBPG010000002.1"/>
</dbReference>